<evidence type="ECO:0000313" key="5">
    <source>
        <dbReference type="Proteomes" id="UP001378960"/>
    </source>
</evidence>
<keyword evidence="3" id="KW-0653">Protein transport</keyword>
<keyword evidence="5" id="KW-1185">Reference proteome</keyword>
<reference evidence="4 5" key="1">
    <citation type="journal article" date="2023" name="Elife">
        <title>Identification of key yeast species and microbe-microbe interactions impacting larval growth of Drosophila in the wild.</title>
        <authorList>
            <person name="Mure A."/>
            <person name="Sugiura Y."/>
            <person name="Maeda R."/>
            <person name="Honda K."/>
            <person name="Sakurai N."/>
            <person name="Takahashi Y."/>
            <person name="Watada M."/>
            <person name="Katoh T."/>
            <person name="Gotoh A."/>
            <person name="Gotoh Y."/>
            <person name="Taniguchi I."/>
            <person name="Nakamura K."/>
            <person name="Hayashi T."/>
            <person name="Katayama T."/>
            <person name="Uemura T."/>
            <person name="Hattori Y."/>
        </authorList>
    </citation>
    <scope>NUCLEOTIDE SEQUENCE [LARGE SCALE GENOMIC DNA]</scope>
    <source>
        <strain evidence="4 5">PK-24</strain>
    </source>
</reference>
<dbReference type="Proteomes" id="UP001378960">
    <property type="component" value="Unassembled WGS sequence"/>
</dbReference>
<evidence type="ECO:0000313" key="4">
    <source>
        <dbReference type="EMBL" id="GMM47855.1"/>
    </source>
</evidence>
<dbReference type="AlphaFoldDB" id="A0AAV5R927"/>
<dbReference type="Gene3D" id="2.170.150.10">
    <property type="entry name" value="Metal Binding Protein, Guanine Nucleotide Exchange Factor, Chain A"/>
    <property type="match status" value="1"/>
</dbReference>
<dbReference type="InterPro" id="IPR011057">
    <property type="entry name" value="Mss4-like_sf"/>
</dbReference>
<gene>
    <name evidence="4" type="ORF">DAPK24_044530</name>
</gene>
<accession>A0AAV5R927</accession>
<organism evidence="4 5">
    <name type="scientific">Pichia kluyveri</name>
    <name type="common">Yeast</name>
    <dbReference type="NCBI Taxonomy" id="36015"/>
    <lineage>
        <taxon>Eukaryota</taxon>
        <taxon>Fungi</taxon>
        <taxon>Dikarya</taxon>
        <taxon>Ascomycota</taxon>
        <taxon>Saccharomycotina</taxon>
        <taxon>Pichiomycetes</taxon>
        <taxon>Pichiales</taxon>
        <taxon>Pichiaceae</taxon>
        <taxon>Pichia</taxon>
    </lineage>
</organism>
<dbReference type="GO" id="GO:0015031">
    <property type="term" value="P:protein transport"/>
    <property type="evidence" value="ECO:0007669"/>
    <property type="project" value="UniProtKB-KW"/>
</dbReference>
<dbReference type="Pfam" id="PF04421">
    <property type="entry name" value="Mss4"/>
    <property type="match status" value="1"/>
</dbReference>
<dbReference type="GO" id="GO:0005085">
    <property type="term" value="F:guanyl-nucleotide exchange factor activity"/>
    <property type="evidence" value="ECO:0007669"/>
    <property type="project" value="UniProtKB-KW"/>
</dbReference>
<dbReference type="SUPFAM" id="SSF51316">
    <property type="entry name" value="Mss4-like"/>
    <property type="match status" value="1"/>
</dbReference>
<comment type="caution">
    <text evidence="4">The sequence shown here is derived from an EMBL/GenBank/DDBJ whole genome shotgun (WGS) entry which is preliminary data.</text>
</comment>
<evidence type="ECO:0000256" key="2">
    <source>
        <dbReference type="ARBA" id="ARBA00022658"/>
    </source>
</evidence>
<dbReference type="EMBL" id="BTGB01000009">
    <property type="protein sequence ID" value="GMM47855.1"/>
    <property type="molecule type" value="Genomic_DNA"/>
</dbReference>
<dbReference type="GO" id="GO:0007264">
    <property type="term" value="P:small GTPase-mediated signal transduction"/>
    <property type="evidence" value="ECO:0007669"/>
    <property type="project" value="InterPro"/>
</dbReference>
<evidence type="ECO:0000256" key="3">
    <source>
        <dbReference type="ARBA" id="ARBA00022927"/>
    </source>
</evidence>
<dbReference type="InterPro" id="IPR011323">
    <property type="entry name" value="Mss4/transl-control_tumour"/>
</dbReference>
<keyword evidence="1" id="KW-0813">Transport</keyword>
<name>A0AAV5R927_PICKL</name>
<sequence length="162" mass="18918">MSLKLTYYCPFDETTKIIRVPRETDNLYLQLHDSNDKLVNPSKIFKFSKCKTSEPSVHRSIHQYNDFNCFYKAKDIWEFDNIGVSKPPPNIKNAEFIKVKSIENGEVRNYAIVRYLVCGHCDKGAFGFGGYLLDSEQRENHVEIGFDLSTVNPNDLTYFFYY</sequence>
<keyword evidence="2" id="KW-0344">Guanine-nucleotide releasing factor</keyword>
<dbReference type="PROSITE" id="PS51796">
    <property type="entry name" value="MSS4"/>
    <property type="match status" value="1"/>
</dbReference>
<protein>
    <submittedName>
        <fullName evidence="4">Uncharacterized protein</fullName>
    </submittedName>
</protein>
<dbReference type="InterPro" id="IPR007515">
    <property type="entry name" value="Mss4"/>
</dbReference>
<proteinExistence type="predicted"/>
<evidence type="ECO:0000256" key="1">
    <source>
        <dbReference type="ARBA" id="ARBA00022448"/>
    </source>
</evidence>